<accession>A0A0R2MDK0</accession>
<dbReference type="Gene3D" id="3.40.50.300">
    <property type="entry name" value="P-loop containing nucleotide triphosphate hydrolases"/>
    <property type="match status" value="1"/>
</dbReference>
<evidence type="ECO:0000256" key="2">
    <source>
        <dbReference type="ARBA" id="ARBA00022448"/>
    </source>
</evidence>
<dbReference type="PATRIC" id="fig|942150.3.peg.2262"/>
<dbReference type="GO" id="GO:0016887">
    <property type="term" value="F:ATP hydrolysis activity"/>
    <property type="evidence" value="ECO:0007669"/>
    <property type="project" value="InterPro"/>
</dbReference>
<feature type="domain" description="ABC transporter" evidence="5">
    <location>
        <begin position="5"/>
        <end position="228"/>
    </location>
</feature>
<dbReference type="InterPro" id="IPR027417">
    <property type="entry name" value="P-loop_NTPase"/>
</dbReference>
<protein>
    <submittedName>
        <fullName evidence="6">ABC transporter, ATP-binding protein</fullName>
    </submittedName>
</protein>
<dbReference type="PANTHER" id="PTHR43335">
    <property type="entry name" value="ABC TRANSPORTER, ATP-BINDING PROTEIN"/>
    <property type="match status" value="1"/>
</dbReference>
<sequence>MEKIAELQNVSLRKHGGKILDDISFDLNAGGIWGIVGPNGSGKTTIMKVMLGLLKYDKGTVKIDNQLVTSKKHSVVRDQVGALIENPSLYPYLTGLQHLSLYSSDKKKISTIVQQLKMTNYIKLKTKLYSLGMKQKLGIAIALVNCPKLVILDEPMNGLDPKSARELRMLIQQKNREGTTFLISSHVLSELQKIITGIIIVNDGKISIETTPSELKKKVNKQVIINTNDNDKALKTLNVLFPDDGLKSLIIDSDKSEKLNEYLQAIINNDIQILSVNDSQDDLENTMLELMQHKSDKEGSNL</sequence>
<dbReference type="Proteomes" id="UP000051783">
    <property type="component" value="Unassembled WGS sequence"/>
</dbReference>
<dbReference type="EMBL" id="JQCL01000051">
    <property type="protein sequence ID" value="KRO11774.1"/>
    <property type="molecule type" value="Genomic_DNA"/>
</dbReference>
<dbReference type="InterPro" id="IPR003593">
    <property type="entry name" value="AAA+_ATPase"/>
</dbReference>
<evidence type="ECO:0000259" key="5">
    <source>
        <dbReference type="PROSITE" id="PS50893"/>
    </source>
</evidence>
<dbReference type="PANTHER" id="PTHR43335:SF4">
    <property type="entry name" value="ABC TRANSPORTER, ATP-BINDING PROTEIN"/>
    <property type="match status" value="1"/>
</dbReference>
<keyword evidence="2" id="KW-0813">Transport</keyword>
<dbReference type="PROSITE" id="PS00211">
    <property type="entry name" value="ABC_TRANSPORTER_1"/>
    <property type="match status" value="1"/>
</dbReference>
<dbReference type="InterPro" id="IPR003439">
    <property type="entry name" value="ABC_transporter-like_ATP-bd"/>
</dbReference>
<keyword evidence="7" id="KW-1185">Reference proteome</keyword>
<keyword evidence="4 6" id="KW-0067">ATP-binding</keyword>
<dbReference type="SMART" id="SM00382">
    <property type="entry name" value="AAA"/>
    <property type="match status" value="1"/>
</dbReference>
<dbReference type="AlphaFoldDB" id="A0A0R2MDK0"/>
<name>A0A0R2MDK0_9LACO</name>
<dbReference type="PROSITE" id="PS50893">
    <property type="entry name" value="ABC_TRANSPORTER_2"/>
    <property type="match status" value="1"/>
</dbReference>
<comment type="caution">
    <text evidence="6">The sequence shown here is derived from an EMBL/GenBank/DDBJ whole genome shotgun (WGS) entry which is preliminary data.</text>
</comment>
<dbReference type="RefSeq" id="WP_057705905.1">
    <property type="nucleotide sequence ID" value="NZ_JQCL01000051.1"/>
</dbReference>
<proteinExistence type="inferred from homology"/>
<evidence type="ECO:0000256" key="1">
    <source>
        <dbReference type="ARBA" id="ARBA00005417"/>
    </source>
</evidence>
<evidence type="ECO:0000256" key="4">
    <source>
        <dbReference type="ARBA" id="ARBA00022840"/>
    </source>
</evidence>
<dbReference type="STRING" id="942150.IV64_GL002164"/>
<dbReference type="InterPro" id="IPR017871">
    <property type="entry name" value="ABC_transporter-like_CS"/>
</dbReference>
<organism evidence="6 7">
    <name type="scientific">Lactiplantibacillus xiangfangensis</name>
    <dbReference type="NCBI Taxonomy" id="942150"/>
    <lineage>
        <taxon>Bacteria</taxon>
        <taxon>Bacillati</taxon>
        <taxon>Bacillota</taxon>
        <taxon>Bacilli</taxon>
        <taxon>Lactobacillales</taxon>
        <taxon>Lactobacillaceae</taxon>
        <taxon>Lactiplantibacillus</taxon>
    </lineage>
</organism>
<evidence type="ECO:0000313" key="7">
    <source>
        <dbReference type="Proteomes" id="UP000051783"/>
    </source>
</evidence>
<reference evidence="6 7" key="1">
    <citation type="journal article" date="2015" name="Genome Announc.">
        <title>Expanding the biotechnology potential of lactobacilli through comparative genomics of 213 strains and associated genera.</title>
        <authorList>
            <person name="Sun Z."/>
            <person name="Harris H.M."/>
            <person name="McCann A."/>
            <person name="Guo C."/>
            <person name="Argimon S."/>
            <person name="Zhang W."/>
            <person name="Yang X."/>
            <person name="Jeffery I.B."/>
            <person name="Cooney J.C."/>
            <person name="Kagawa T.F."/>
            <person name="Liu W."/>
            <person name="Song Y."/>
            <person name="Salvetti E."/>
            <person name="Wrobel A."/>
            <person name="Rasinkangas P."/>
            <person name="Parkhill J."/>
            <person name="Rea M.C."/>
            <person name="O'Sullivan O."/>
            <person name="Ritari J."/>
            <person name="Douillard F.P."/>
            <person name="Paul Ross R."/>
            <person name="Yang R."/>
            <person name="Briner A.E."/>
            <person name="Felis G.E."/>
            <person name="de Vos W.M."/>
            <person name="Barrangou R."/>
            <person name="Klaenhammer T.R."/>
            <person name="Caufield P.W."/>
            <person name="Cui Y."/>
            <person name="Zhang H."/>
            <person name="O'Toole P.W."/>
        </authorList>
    </citation>
    <scope>NUCLEOTIDE SEQUENCE [LARGE SCALE GENOMIC DNA]</scope>
    <source>
        <strain evidence="6 7">LMG 26013</strain>
    </source>
</reference>
<dbReference type="GO" id="GO:0005524">
    <property type="term" value="F:ATP binding"/>
    <property type="evidence" value="ECO:0007669"/>
    <property type="project" value="UniProtKB-KW"/>
</dbReference>
<evidence type="ECO:0000313" key="6">
    <source>
        <dbReference type="EMBL" id="KRO11774.1"/>
    </source>
</evidence>
<dbReference type="Pfam" id="PF00005">
    <property type="entry name" value="ABC_tran"/>
    <property type="match status" value="1"/>
</dbReference>
<dbReference type="SUPFAM" id="SSF52540">
    <property type="entry name" value="P-loop containing nucleoside triphosphate hydrolases"/>
    <property type="match status" value="1"/>
</dbReference>
<evidence type="ECO:0000256" key="3">
    <source>
        <dbReference type="ARBA" id="ARBA00022741"/>
    </source>
</evidence>
<comment type="similarity">
    <text evidence="1">Belongs to the ABC transporter superfamily.</text>
</comment>
<gene>
    <name evidence="6" type="ORF">IV64_GL002164</name>
</gene>
<keyword evidence="3" id="KW-0547">Nucleotide-binding</keyword>
<dbReference type="OrthoDB" id="9804819at2"/>